<dbReference type="Pfam" id="PF03462">
    <property type="entry name" value="PCRF"/>
    <property type="match status" value="1"/>
</dbReference>
<dbReference type="GO" id="GO:0003747">
    <property type="term" value="F:translation release factor activity"/>
    <property type="evidence" value="ECO:0007669"/>
    <property type="project" value="InterPro"/>
</dbReference>
<protein>
    <recommendedName>
        <fullName evidence="7">Prokaryotic-type class I peptide chain release factors domain-containing protein</fullName>
    </recommendedName>
</protein>
<feature type="domain" description="Prokaryotic-type class I peptide chain release factors" evidence="3">
    <location>
        <begin position="113"/>
        <end position="178"/>
    </location>
</feature>
<dbReference type="Proteomes" id="UP001140172">
    <property type="component" value="Unassembled WGS sequence"/>
</dbReference>
<feature type="domain" description="Peptide chain release factor" evidence="4">
    <location>
        <begin position="5"/>
        <end position="80"/>
    </location>
</feature>
<evidence type="ECO:0000259" key="4">
    <source>
        <dbReference type="Pfam" id="PF03462"/>
    </source>
</evidence>
<proteinExistence type="inferred from homology"/>
<dbReference type="InterPro" id="IPR000352">
    <property type="entry name" value="Pep_chain_release_fac_I"/>
</dbReference>
<name>A0A9W8LKG6_9FUNG</name>
<sequence>MADDQDDSEFRMHLINSDISHLCSDVSRYRIDQELLKNDDDAAVTITAGAGGVDSCDWTMMLYKMYKRWSTSKTMKCKLGKRHTSFASVLVYPLSRHTFSQTGNYTKAIPEGECKSERSQIQNRATCMELLQARLKGLEREKERQQRSDERKRLPDNGWGSQVRSYVLNPYQMVKDARSGHSSTQAEAVLAGDIDDFLISNIEHRII</sequence>
<dbReference type="PANTHER" id="PTHR43116">
    <property type="entry name" value="PEPTIDE CHAIN RELEASE FACTOR 2"/>
    <property type="match status" value="1"/>
</dbReference>
<comment type="caution">
    <text evidence="5">The sequence shown here is derived from an EMBL/GenBank/DDBJ whole genome shotgun (WGS) entry which is preliminary data.</text>
</comment>
<accession>A0A9W8LKG6</accession>
<dbReference type="Gene3D" id="3.30.70.1660">
    <property type="match status" value="2"/>
</dbReference>
<evidence type="ECO:0000256" key="2">
    <source>
        <dbReference type="SAM" id="MobiDB-lite"/>
    </source>
</evidence>
<dbReference type="GO" id="GO:0032543">
    <property type="term" value="P:mitochondrial translation"/>
    <property type="evidence" value="ECO:0007669"/>
    <property type="project" value="UniProtKB-ARBA"/>
</dbReference>
<evidence type="ECO:0000313" key="6">
    <source>
        <dbReference type="Proteomes" id="UP001140172"/>
    </source>
</evidence>
<dbReference type="EMBL" id="JANBUM010000121">
    <property type="protein sequence ID" value="KAJ2784138.1"/>
    <property type="molecule type" value="Genomic_DNA"/>
</dbReference>
<dbReference type="AlphaFoldDB" id="A0A9W8LKG6"/>
<reference evidence="5" key="1">
    <citation type="submission" date="2022-07" db="EMBL/GenBank/DDBJ databases">
        <title>Phylogenomic reconstructions and comparative analyses of Kickxellomycotina fungi.</title>
        <authorList>
            <person name="Reynolds N.K."/>
            <person name="Stajich J.E."/>
            <person name="Barry K."/>
            <person name="Grigoriev I.V."/>
            <person name="Crous P."/>
            <person name="Smith M.E."/>
        </authorList>
    </citation>
    <scope>NUCLEOTIDE SEQUENCE</scope>
    <source>
        <strain evidence="5">BCRC 34489</strain>
    </source>
</reference>
<dbReference type="PANTHER" id="PTHR43116:SF3">
    <property type="entry name" value="CLASS I PEPTIDE CHAIN RELEASE FACTOR"/>
    <property type="match status" value="1"/>
</dbReference>
<dbReference type="Pfam" id="PF00472">
    <property type="entry name" value="RF-1"/>
    <property type="match status" value="1"/>
</dbReference>
<organism evidence="5 6">
    <name type="scientific">Coemansia interrupta</name>
    <dbReference type="NCBI Taxonomy" id="1126814"/>
    <lineage>
        <taxon>Eukaryota</taxon>
        <taxon>Fungi</taxon>
        <taxon>Fungi incertae sedis</taxon>
        <taxon>Zoopagomycota</taxon>
        <taxon>Kickxellomycotina</taxon>
        <taxon>Kickxellomycetes</taxon>
        <taxon>Kickxellales</taxon>
        <taxon>Kickxellaceae</taxon>
        <taxon>Coemansia</taxon>
    </lineage>
</organism>
<dbReference type="OrthoDB" id="2019491at2759"/>
<evidence type="ECO:0000256" key="1">
    <source>
        <dbReference type="ARBA" id="ARBA00010835"/>
    </source>
</evidence>
<evidence type="ECO:0000259" key="3">
    <source>
        <dbReference type="Pfam" id="PF00472"/>
    </source>
</evidence>
<evidence type="ECO:0008006" key="7">
    <source>
        <dbReference type="Google" id="ProtNLM"/>
    </source>
</evidence>
<feature type="region of interest" description="Disordered" evidence="2">
    <location>
        <begin position="138"/>
        <end position="157"/>
    </location>
</feature>
<dbReference type="Gene3D" id="3.30.160.20">
    <property type="match status" value="1"/>
</dbReference>
<comment type="similarity">
    <text evidence="1">Belongs to the prokaryotic/mitochondrial release factor family.</text>
</comment>
<dbReference type="InterPro" id="IPR045853">
    <property type="entry name" value="Pep_chain_release_fac_I_sf"/>
</dbReference>
<dbReference type="InterPro" id="IPR005139">
    <property type="entry name" value="PCRF"/>
</dbReference>
<evidence type="ECO:0000313" key="5">
    <source>
        <dbReference type="EMBL" id="KAJ2784138.1"/>
    </source>
</evidence>
<dbReference type="SUPFAM" id="SSF75620">
    <property type="entry name" value="Release factor"/>
    <property type="match status" value="1"/>
</dbReference>
<gene>
    <name evidence="5" type="ORF">GGI15_002339</name>
</gene>
<feature type="compositionally biased region" description="Basic and acidic residues" evidence="2">
    <location>
        <begin position="138"/>
        <end position="155"/>
    </location>
</feature>
<dbReference type="GO" id="GO:0005739">
    <property type="term" value="C:mitochondrion"/>
    <property type="evidence" value="ECO:0007669"/>
    <property type="project" value="GOC"/>
</dbReference>
<keyword evidence="6" id="KW-1185">Reference proteome</keyword>